<keyword evidence="1" id="KW-0812">Transmembrane</keyword>
<keyword evidence="1" id="KW-1133">Transmembrane helix</keyword>
<name>A0A1G1X984_9BACT</name>
<dbReference type="PROSITE" id="PS51257">
    <property type="entry name" value="PROKAR_LIPOPROTEIN"/>
    <property type="match status" value="1"/>
</dbReference>
<evidence type="ECO:0000313" key="3">
    <source>
        <dbReference type="Proteomes" id="UP000177941"/>
    </source>
</evidence>
<dbReference type="Proteomes" id="UP000177941">
    <property type="component" value="Unassembled WGS sequence"/>
</dbReference>
<protein>
    <submittedName>
        <fullName evidence="2">Uncharacterized protein</fullName>
    </submittedName>
</protein>
<proteinExistence type="predicted"/>
<sequence length="141" mass="15746">MDAMKTKLHYGSFCLGIMFGCMLFCVIVSSFCWVRLRQNQVQPNAVAPAYVRDAKLYDRTAIPLQTLVMLAALVDPSCSGSVVCVAIDPMQKGQKLCINITFRSGEGLVTERLYVIPELEKTDDTGLPRFECKSVPKEQIY</sequence>
<accession>A0A1G1X984</accession>
<comment type="caution">
    <text evidence="2">The sequence shown here is derived from an EMBL/GenBank/DDBJ whole genome shotgun (WGS) entry which is preliminary data.</text>
</comment>
<organism evidence="2 3">
    <name type="scientific">Candidatus Andersenbacteria bacterium RIFCSPHIGHO2_12_FULL_45_11b</name>
    <dbReference type="NCBI Taxonomy" id="1797282"/>
    <lineage>
        <taxon>Bacteria</taxon>
        <taxon>Candidatus Anderseniibacteriota</taxon>
    </lineage>
</organism>
<dbReference type="AlphaFoldDB" id="A0A1G1X984"/>
<gene>
    <name evidence="2" type="ORF">A3E36_03480</name>
</gene>
<reference evidence="2 3" key="1">
    <citation type="journal article" date="2016" name="Nat. Commun.">
        <title>Thousands of microbial genomes shed light on interconnected biogeochemical processes in an aquifer system.</title>
        <authorList>
            <person name="Anantharaman K."/>
            <person name="Brown C.T."/>
            <person name="Hug L.A."/>
            <person name="Sharon I."/>
            <person name="Castelle C.J."/>
            <person name="Probst A.J."/>
            <person name="Thomas B.C."/>
            <person name="Singh A."/>
            <person name="Wilkins M.J."/>
            <person name="Karaoz U."/>
            <person name="Brodie E.L."/>
            <person name="Williams K.H."/>
            <person name="Hubbard S.S."/>
            <person name="Banfield J.F."/>
        </authorList>
    </citation>
    <scope>NUCLEOTIDE SEQUENCE [LARGE SCALE GENOMIC DNA]</scope>
</reference>
<dbReference type="EMBL" id="MHHS01000034">
    <property type="protein sequence ID" value="OGY36431.1"/>
    <property type="molecule type" value="Genomic_DNA"/>
</dbReference>
<evidence type="ECO:0000313" key="2">
    <source>
        <dbReference type="EMBL" id="OGY36431.1"/>
    </source>
</evidence>
<feature type="transmembrane region" description="Helical" evidence="1">
    <location>
        <begin position="12"/>
        <end position="36"/>
    </location>
</feature>
<evidence type="ECO:0000256" key="1">
    <source>
        <dbReference type="SAM" id="Phobius"/>
    </source>
</evidence>
<keyword evidence="1" id="KW-0472">Membrane</keyword>